<gene>
    <name evidence="2" type="ORF">HB375_02170</name>
</gene>
<dbReference type="RefSeq" id="WP_167671304.1">
    <property type="nucleotide sequence ID" value="NZ_JAATJS010000001.1"/>
</dbReference>
<evidence type="ECO:0000313" key="2">
    <source>
        <dbReference type="EMBL" id="NIX75418.1"/>
    </source>
</evidence>
<name>A0ABX0V6Q1_9HYPH</name>
<proteinExistence type="predicted"/>
<accession>A0ABX0V6Q1</accession>
<comment type="caution">
    <text evidence="2">The sequence shown here is derived from an EMBL/GenBank/DDBJ whole genome shotgun (WGS) entry which is preliminary data.</text>
</comment>
<sequence length="100" mass="11403">MNRPTIQQQIVAVDAAYRAAREDLARMERDPKTSRDDRDDQLTRVQQLRAARDTLREEASRRAQHVKVLDTVLSSLTTLRQLDAHRLGDLLLPETLGVDA</sequence>
<protein>
    <submittedName>
        <fullName evidence="2">Uncharacterized protein</fullName>
    </submittedName>
</protein>
<evidence type="ECO:0000256" key="1">
    <source>
        <dbReference type="SAM" id="MobiDB-lite"/>
    </source>
</evidence>
<dbReference type="EMBL" id="JAATJS010000001">
    <property type="protein sequence ID" value="NIX75418.1"/>
    <property type="molecule type" value="Genomic_DNA"/>
</dbReference>
<reference evidence="2 3" key="1">
    <citation type="submission" date="2020-03" db="EMBL/GenBank/DDBJ databases">
        <title>The genome sequence of Microvirga sp. c23x22.</title>
        <authorList>
            <person name="Zhang X."/>
        </authorList>
    </citation>
    <scope>NUCLEOTIDE SEQUENCE [LARGE SCALE GENOMIC DNA]</scope>
    <source>
        <strain evidence="3">c23x22</strain>
    </source>
</reference>
<feature type="region of interest" description="Disordered" evidence="1">
    <location>
        <begin position="23"/>
        <end position="42"/>
    </location>
</feature>
<dbReference type="Proteomes" id="UP000707352">
    <property type="component" value="Unassembled WGS sequence"/>
</dbReference>
<keyword evidence="3" id="KW-1185">Reference proteome</keyword>
<evidence type="ECO:0000313" key="3">
    <source>
        <dbReference type="Proteomes" id="UP000707352"/>
    </source>
</evidence>
<organism evidence="2 3">
    <name type="scientific">Microvirga terricola</name>
    <dbReference type="NCBI Taxonomy" id="2719797"/>
    <lineage>
        <taxon>Bacteria</taxon>
        <taxon>Pseudomonadati</taxon>
        <taxon>Pseudomonadota</taxon>
        <taxon>Alphaproteobacteria</taxon>
        <taxon>Hyphomicrobiales</taxon>
        <taxon>Methylobacteriaceae</taxon>
        <taxon>Microvirga</taxon>
    </lineage>
</organism>